<protein>
    <submittedName>
        <fullName evidence="1">Uncharacterized protein</fullName>
    </submittedName>
</protein>
<reference evidence="1" key="2">
    <citation type="submission" date="2020-11" db="EMBL/GenBank/DDBJ databases">
        <authorList>
            <person name="McCartney M.A."/>
            <person name="Auch B."/>
            <person name="Kono T."/>
            <person name="Mallez S."/>
            <person name="Becker A."/>
            <person name="Gohl D.M."/>
            <person name="Silverstein K.A.T."/>
            <person name="Koren S."/>
            <person name="Bechman K.B."/>
            <person name="Herman A."/>
            <person name="Abrahante J.E."/>
            <person name="Garbe J."/>
        </authorList>
    </citation>
    <scope>NUCLEOTIDE SEQUENCE</scope>
    <source>
        <strain evidence="1">Duluth1</strain>
        <tissue evidence="1">Whole animal</tissue>
    </source>
</reference>
<name>A0A9D4EZJ1_DREPO</name>
<dbReference type="Proteomes" id="UP000828390">
    <property type="component" value="Unassembled WGS sequence"/>
</dbReference>
<evidence type="ECO:0000313" key="1">
    <source>
        <dbReference type="EMBL" id="KAH3786900.1"/>
    </source>
</evidence>
<reference evidence="1" key="1">
    <citation type="journal article" date="2019" name="bioRxiv">
        <title>The Genome of the Zebra Mussel, Dreissena polymorpha: A Resource for Invasive Species Research.</title>
        <authorList>
            <person name="McCartney M.A."/>
            <person name="Auch B."/>
            <person name="Kono T."/>
            <person name="Mallez S."/>
            <person name="Zhang Y."/>
            <person name="Obille A."/>
            <person name="Becker A."/>
            <person name="Abrahante J.E."/>
            <person name="Garbe J."/>
            <person name="Badalamenti J.P."/>
            <person name="Herman A."/>
            <person name="Mangelson H."/>
            <person name="Liachko I."/>
            <person name="Sullivan S."/>
            <person name="Sone E.D."/>
            <person name="Koren S."/>
            <person name="Silverstein K.A.T."/>
            <person name="Beckman K.B."/>
            <person name="Gohl D.M."/>
        </authorList>
    </citation>
    <scope>NUCLEOTIDE SEQUENCE</scope>
    <source>
        <strain evidence="1">Duluth1</strain>
        <tissue evidence="1">Whole animal</tissue>
    </source>
</reference>
<dbReference type="AlphaFoldDB" id="A0A9D4EZJ1"/>
<sequence length="192" mass="21447">MEFRTPKNQGYSFSYNAYIFVGHFENPPDVVDAILPGSIARDTDQEHVTFDHVGCLAAIMMFRIDVHHPINLKKFDILGNKSWADENESSYHSAGRNYSSMEKQCDRPYALTGNELLKTNVRSNGVGNFCGQCGLSVGHSCNARQNSHTCMKYALPGRNLSQDVSSNINPIINSGLSHPSKLYQFISKIRDV</sequence>
<organism evidence="1 2">
    <name type="scientific">Dreissena polymorpha</name>
    <name type="common">Zebra mussel</name>
    <name type="synonym">Mytilus polymorpha</name>
    <dbReference type="NCBI Taxonomy" id="45954"/>
    <lineage>
        <taxon>Eukaryota</taxon>
        <taxon>Metazoa</taxon>
        <taxon>Spiralia</taxon>
        <taxon>Lophotrochozoa</taxon>
        <taxon>Mollusca</taxon>
        <taxon>Bivalvia</taxon>
        <taxon>Autobranchia</taxon>
        <taxon>Heteroconchia</taxon>
        <taxon>Euheterodonta</taxon>
        <taxon>Imparidentia</taxon>
        <taxon>Neoheterodontei</taxon>
        <taxon>Myida</taxon>
        <taxon>Dreissenoidea</taxon>
        <taxon>Dreissenidae</taxon>
        <taxon>Dreissena</taxon>
    </lineage>
</organism>
<proteinExistence type="predicted"/>
<accession>A0A9D4EZJ1</accession>
<dbReference type="EMBL" id="JAIWYP010000008">
    <property type="protein sequence ID" value="KAH3786900.1"/>
    <property type="molecule type" value="Genomic_DNA"/>
</dbReference>
<gene>
    <name evidence="1" type="ORF">DPMN_165015</name>
</gene>
<comment type="caution">
    <text evidence="1">The sequence shown here is derived from an EMBL/GenBank/DDBJ whole genome shotgun (WGS) entry which is preliminary data.</text>
</comment>
<keyword evidence="2" id="KW-1185">Reference proteome</keyword>
<evidence type="ECO:0000313" key="2">
    <source>
        <dbReference type="Proteomes" id="UP000828390"/>
    </source>
</evidence>